<dbReference type="Pfam" id="PF01695">
    <property type="entry name" value="IstB_IS21"/>
    <property type="match status" value="1"/>
</dbReference>
<accession>A0A0R1HJA6</accession>
<dbReference type="Gene3D" id="3.40.50.300">
    <property type="entry name" value="P-loop containing nucleotide triphosphate hydrolases"/>
    <property type="match status" value="1"/>
</dbReference>
<dbReference type="PATRIC" id="fig|1423719.4.peg.53"/>
<proteinExistence type="predicted"/>
<reference evidence="3 4" key="1">
    <citation type="journal article" date="2015" name="Genome Announc.">
        <title>Expanding the biotechnology potential of lactobacilli through comparative genomics of 213 strains and associated genera.</title>
        <authorList>
            <person name="Sun Z."/>
            <person name="Harris H.M."/>
            <person name="McCann A."/>
            <person name="Guo C."/>
            <person name="Argimon S."/>
            <person name="Zhang W."/>
            <person name="Yang X."/>
            <person name="Jeffery I.B."/>
            <person name="Cooney J.C."/>
            <person name="Kagawa T.F."/>
            <person name="Liu W."/>
            <person name="Song Y."/>
            <person name="Salvetti E."/>
            <person name="Wrobel A."/>
            <person name="Rasinkangas P."/>
            <person name="Parkhill J."/>
            <person name="Rea M.C."/>
            <person name="O'Sullivan O."/>
            <person name="Ritari J."/>
            <person name="Douillard F.P."/>
            <person name="Paul Ross R."/>
            <person name="Yang R."/>
            <person name="Briner A.E."/>
            <person name="Felis G.E."/>
            <person name="de Vos W.M."/>
            <person name="Barrangou R."/>
            <person name="Klaenhammer T.R."/>
            <person name="Caufield P.W."/>
            <person name="Cui Y."/>
            <person name="Zhang H."/>
            <person name="O'Toole P.W."/>
        </authorList>
    </citation>
    <scope>NUCLEOTIDE SEQUENCE [LARGE SCALE GENOMIC DNA]</scope>
    <source>
        <strain evidence="3 4">DSM 15638</strain>
    </source>
</reference>
<gene>
    <name evidence="3" type="ORF">FC66_GL000055</name>
</gene>
<dbReference type="InterPro" id="IPR027417">
    <property type="entry name" value="P-loop_NTPase"/>
</dbReference>
<name>A0A0R1HJA6_9LACO</name>
<dbReference type="NCBIfam" id="NF006505">
    <property type="entry name" value="PRK08939.1"/>
    <property type="match status" value="1"/>
</dbReference>
<dbReference type="CDD" id="cd00009">
    <property type="entry name" value="AAA"/>
    <property type="match status" value="1"/>
</dbReference>
<dbReference type="PANTHER" id="PTHR30050">
    <property type="entry name" value="CHROMOSOMAL REPLICATION INITIATOR PROTEIN DNAA"/>
    <property type="match status" value="1"/>
</dbReference>
<evidence type="ECO:0000259" key="1">
    <source>
        <dbReference type="Pfam" id="PF01695"/>
    </source>
</evidence>
<dbReference type="InterPro" id="IPR009928">
    <property type="entry name" value="DnaI_N"/>
</dbReference>
<evidence type="ECO:0000259" key="2">
    <source>
        <dbReference type="Pfam" id="PF07319"/>
    </source>
</evidence>
<organism evidence="3 4">
    <name type="scientific">Dellaglioa algida DSM 15638</name>
    <dbReference type="NCBI Taxonomy" id="1423719"/>
    <lineage>
        <taxon>Bacteria</taxon>
        <taxon>Bacillati</taxon>
        <taxon>Bacillota</taxon>
        <taxon>Bacilli</taxon>
        <taxon>Lactobacillales</taxon>
        <taxon>Lactobacillaceae</taxon>
        <taxon>Dellaglioa</taxon>
    </lineage>
</organism>
<protein>
    <submittedName>
        <fullName evidence="3">Primosomal protein DnaI</fullName>
    </submittedName>
</protein>
<dbReference type="AlphaFoldDB" id="A0A0R1HJA6"/>
<dbReference type="EMBL" id="AZDI01000001">
    <property type="protein sequence ID" value="KRK46432.1"/>
    <property type="molecule type" value="Genomic_DNA"/>
</dbReference>
<feature type="domain" description="Primosomal DnaI N-terminal" evidence="2">
    <location>
        <begin position="3"/>
        <end position="100"/>
    </location>
</feature>
<evidence type="ECO:0000313" key="3">
    <source>
        <dbReference type="EMBL" id="KRK46432.1"/>
    </source>
</evidence>
<dbReference type="STRING" id="1423719.FC66_GL000055"/>
<dbReference type="SUPFAM" id="SSF52540">
    <property type="entry name" value="P-loop containing nucleoside triphosphate hydrolases"/>
    <property type="match status" value="1"/>
</dbReference>
<sequence>MTMEDLGTEIKKFLKNENLSERYPNVNYRDLMKKVYEDPDVIAFLDKNKAELTESNVQRADAKLYEFLSEKNKIILGKGMIAPGYKPQLVLNNHMIDVSYVPTDALIETQKSKALAKRVKSMSMSKDIKNATMNDFDMDGRGDALSQSLKFITGFVANPNAYHQAMYFYGSFGVGKTYLLGAMANELANRGYQTTLMHFPSFAVEIKNAISDNRVYDMLNAVKKSEILMIDDIGADAMSSWVRDDILGVILQYRMQEELPTFFSSNFSMKQLEDEHLRISQKGEDEPLKAKRIMERVHFLAKEVKIVGKNRRPK</sequence>
<keyword evidence="4" id="KW-1185">Reference proteome</keyword>
<dbReference type="Proteomes" id="UP000051450">
    <property type="component" value="Unassembled WGS sequence"/>
</dbReference>
<feature type="domain" description="IstB-like ATP-binding" evidence="1">
    <location>
        <begin position="107"/>
        <end position="272"/>
    </location>
</feature>
<comment type="caution">
    <text evidence="3">The sequence shown here is derived from an EMBL/GenBank/DDBJ whole genome shotgun (WGS) entry which is preliminary data.</text>
</comment>
<dbReference type="PANTHER" id="PTHR30050:SF8">
    <property type="entry name" value="PRIMOSOMAL PROTEIN DNAI"/>
    <property type="match status" value="1"/>
</dbReference>
<dbReference type="InterPro" id="IPR002611">
    <property type="entry name" value="IstB_ATP-bd"/>
</dbReference>
<evidence type="ECO:0000313" key="4">
    <source>
        <dbReference type="Proteomes" id="UP000051450"/>
    </source>
</evidence>
<dbReference type="GO" id="GO:0006260">
    <property type="term" value="P:DNA replication"/>
    <property type="evidence" value="ECO:0007669"/>
    <property type="project" value="TreeGrafter"/>
</dbReference>
<dbReference type="Pfam" id="PF07319">
    <property type="entry name" value="DnaI_N"/>
    <property type="match status" value="1"/>
</dbReference>
<dbReference type="GO" id="GO:0005524">
    <property type="term" value="F:ATP binding"/>
    <property type="evidence" value="ECO:0007669"/>
    <property type="project" value="InterPro"/>
</dbReference>